<dbReference type="InterPro" id="IPR019734">
    <property type="entry name" value="TPR_rpt"/>
</dbReference>
<dbReference type="Pfam" id="PF14559">
    <property type="entry name" value="TPR_19"/>
    <property type="match status" value="1"/>
</dbReference>
<evidence type="ECO:0000313" key="2">
    <source>
        <dbReference type="EMBL" id="MFD0765480.1"/>
    </source>
</evidence>
<dbReference type="Pfam" id="PF13174">
    <property type="entry name" value="TPR_6"/>
    <property type="match status" value="1"/>
</dbReference>
<accession>A0ABW2ZH14</accession>
<organism evidence="2 3">
    <name type="scientific">Mucilaginibacter lutimaris</name>
    <dbReference type="NCBI Taxonomy" id="931629"/>
    <lineage>
        <taxon>Bacteria</taxon>
        <taxon>Pseudomonadati</taxon>
        <taxon>Bacteroidota</taxon>
        <taxon>Sphingobacteriia</taxon>
        <taxon>Sphingobacteriales</taxon>
        <taxon>Sphingobacteriaceae</taxon>
        <taxon>Mucilaginibacter</taxon>
    </lineage>
</organism>
<dbReference type="SUPFAM" id="SSF81901">
    <property type="entry name" value="HCP-like"/>
    <property type="match status" value="1"/>
</dbReference>
<proteinExistence type="predicted"/>
<keyword evidence="3" id="KW-1185">Reference proteome</keyword>
<feature type="signal peptide" evidence="1">
    <location>
        <begin position="1"/>
        <end position="20"/>
    </location>
</feature>
<dbReference type="Gene3D" id="1.25.40.10">
    <property type="entry name" value="Tetratricopeptide repeat domain"/>
    <property type="match status" value="4"/>
</dbReference>
<reference evidence="3" key="1">
    <citation type="journal article" date="2019" name="Int. J. Syst. Evol. Microbiol.">
        <title>The Global Catalogue of Microorganisms (GCM) 10K type strain sequencing project: providing services to taxonomists for standard genome sequencing and annotation.</title>
        <authorList>
            <consortium name="The Broad Institute Genomics Platform"/>
            <consortium name="The Broad Institute Genome Sequencing Center for Infectious Disease"/>
            <person name="Wu L."/>
            <person name="Ma J."/>
        </authorList>
    </citation>
    <scope>NUCLEOTIDE SEQUENCE [LARGE SCALE GENOMIC DNA]</scope>
    <source>
        <strain evidence="3">CCUG 60742</strain>
    </source>
</reference>
<evidence type="ECO:0000313" key="3">
    <source>
        <dbReference type="Proteomes" id="UP001597073"/>
    </source>
</evidence>
<dbReference type="InterPro" id="IPR011990">
    <property type="entry name" value="TPR-like_helical_dom_sf"/>
</dbReference>
<dbReference type="EMBL" id="JBHTIA010000008">
    <property type="protein sequence ID" value="MFD0765480.1"/>
    <property type="molecule type" value="Genomic_DNA"/>
</dbReference>
<dbReference type="Proteomes" id="UP001597073">
    <property type="component" value="Unassembled WGS sequence"/>
</dbReference>
<protein>
    <submittedName>
        <fullName evidence="2">Tetratricopeptide repeat protein</fullName>
    </submittedName>
</protein>
<dbReference type="SUPFAM" id="SSF48452">
    <property type="entry name" value="TPR-like"/>
    <property type="match status" value="2"/>
</dbReference>
<name>A0ABW2ZH14_9SPHI</name>
<comment type="caution">
    <text evidence="2">The sequence shown here is derived from an EMBL/GenBank/DDBJ whole genome shotgun (WGS) entry which is preliminary data.</text>
</comment>
<evidence type="ECO:0000256" key="1">
    <source>
        <dbReference type="SAM" id="SignalP"/>
    </source>
</evidence>
<sequence>MKRLYVLALALFICSTRLLAQNNDLLLARQYAANGEQQKALDLYQKLFKQDGETYFQQYFNVLLTFKKYDDAEAIAKKMLRKYPGNNEFIIALGTVYTQQGNTAKAEALYNDLIKNLPADQNAIAGIASQFYQSANADYAIKIFLQGRKLIHNESAFAFELISLYRYKRDKEELTEEYLNFLPTNPAFISQAESTLASVYEGPEDYDMLKMALLKRIQKDPQQLIYANLLTWQYLQQKDYDMALNQALALSRRQNDDGSAIFDICRTLVASEAYDAAIRGYEYIISKGGKDNSNYIPAKVELINTKNLKVTSGKYVQVDLLSLEKDYISLLDEVGRNRSTVFAMEKLANLQAFKLHKLKEAQALLESAIALPGVRPALVAACKLDLGDVYLLNNQPWDATLLYSQVEKDNPNTNIAQEALLRNAKMAYYTGDFNWARRQLDILKAATTQLIANDALNLSLLISDNLHADSTGSALKIYSRADLLIFAEQPEKAVITLDSIDKKYPGNALEADILMAKARILIQQKDFTNAVVVLKTITEKHSTDLWADDAVYMLGDIYETKLNDANLAKTYYQKIITDYPASLWINDARKRFRLLRGDKNDAS</sequence>
<keyword evidence="1" id="KW-0732">Signal</keyword>
<dbReference type="RefSeq" id="WP_377142669.1">
    <property type="nucleotide sequence ID" value="NZ_JBHTIA010000008.1"/>
</dbReference>
<gene>
    <name evidence="2" type="ORF">ACFQZI_11515</name>
</gene>
<feature type="chain" id="PRO_5045850770" evidence="1">
    <location>
        <begin position="21"/>
        <end position="603"/>
    </location>
</feature>